<sequence length="116" mass="12970">MTCSLYKNKVTAGAGVLIGNVLIANTWWLRLRGLLGRTLNENDGLLIVPCNSVHMIGMRYAIDVVYLNKQNTIIKIVKNLRPWQVSTCRNACKVIELSTKNTNTKILKVGDNLTIE</sequence>
<comment type="caution">
    <text evidence="2">The sequence shown here is derived from an EMBL/GenBank/DDBJ whole genome shotgun (WGS) entry which is preliminary data.</text>
</comment>
<keyword evidence="1" id="KW-1133">Transmembrane helix</keyword>
<evidence type="ECO:0000256" key="1">
    <source>
        <dbReference type="SAM" id="Phobius"/>
    </source>
</evidence>
<gene>
    <name evidence="2" type="ORF">WNY63_13640</name>
</gene>
<evidence type="ECO:0000313" key="3">
    <source>
        <dbReference type="Proteomes" id="UP001388366"/>
    </source>
</evidence>
<reference evidence="2 3" key="1">
    <citation type="submission" date="2024-03" db="EMBL/GenBank/DDBJ databases">
        <title>Community enrichment and isolation of bacterial strains for fucoidan degradation.</title>
        <authorList>
            <person name="Sichert A."/>
        </authorList>
    </citation>
    <scope>NUCLEOTIDE SEQUENCE [LARGE SCALE GENOMIC DNA]</scope>
    <source>
        <strain evidence="2 3">AS81</strain>
    </source>
</reference>
<dbReference type="InterPro" id="IPR038695">
    <property type="entry name" value="Saro_0823-like_sf"/>
</dbReference>
<evidence type="ECO:0000313" key="2">
    <source>
        <dbReference type="EMBL" id="MEM5551772.1"/>
    </source>
</evidence>
<organism evidence="2 3">
    <name type="scientific">Pseudoalteromonas neustonica</name>
    <dbReference type="NCBI Taxonomy" id="1840331"/>
    <lineage>
        <taxon>Bacteria</taxon>
        <taxon>Pseudomonadati</taxon>
        <taxon>Pseudomonadota</taxon>
        <taxon>Gammaproteobacteria</taxon>
        <taxon>Alteromonadales</taxon>
        <taxon>Pseudoalteromonadaceae</taxon>
        <taxon>Pseudoalteromonas</taxon>
    </lineage>
</organism>
<dbReference type="InterPro" id="IPR003795">
    <property type="entry name" value="DUF192"/>
</dbReference>
<dbReference type="RefSeq" id="WP_170173901.1">
    <property type="nucleotide sequence ID" value="NZ_JBBMQU010000024.1"/>
</dbReference>
<dbReference type="PANTHER" id="PTHR37953:SF1">
    <property type="entry name" value="UPF0127 PROTEIN MJ1496"/>
    <property type="match status" value="1"/>
</dbReference>
<dbReference type="Pfam" id="PF02643">
    <property type="entry name" value="DUF192"/>
    <property type="match status" value="1"/>
</dbReference>
<protein>
    <submittedName>
        <fullName evidence="2">DUF192 domain-containing protein</fullName>
    </submittedName>
</protein>
<proteinExistence type="predicted"/>
<accession>A0ABU9U4Q9</accession>
<dbReference type="Gene3D" id="2.60.120.1140">
    <property type="entry name" value="Protein of unknown function DUF192"/>
    <property type="match status" value="1"/>
</dbReference>
<keyword evidence="1" id="KW-0812">Transmembrane</keyword>
<dbReference type="EMBL" id="JBBMQU010000024">
    <property type="protein sequence ID" value="MEM5551772.1"/>
    <property type="molecule type" value="Genomic_DNA"/>
</dbReference>
<dbReference type="Proteomes" id="UP001388366">
    <property type="component" value="Unassembled WGS sequence"/>
</dbReference>
<keyword evidence="3" id="KW-1185">Reference proteome</keyword>
<name>A0ABU9U4Q9_9GAMM</name>
<keyword evidence="1" id="KW-0472">Membrane</keyword>
<dbReference type="PANTHER" id="PTHR37953">
    <property type="entry name" value="UPF0127 PROTEIN MJ1496"/>
    <property type="match status" value="1"/>
</dbReference>
<feature type="transmembrane region" description="Helical" evidence="1">
    <location>
        <begin position="12"/>
        <end position="29"/>
    </location>
</feature>